<dbReference type="InterPro" id="IPR002885">
    <property type="entry name" value="PPR_rpt"/>
</dbReference>
<organism evidence="2 3">
    <name type="scientific">Theobroma cacao</name>
    <name type="common">Cacao</name>
    <name type="synonym">Cocoa</name>
    <dbReference type="NCBI Taxonomy" id="3641"/>
    <lineage>
        <taxon>Eukaryota</taxon>
        <taxon>Viridiplantae</taxon>
        <taxon>Streptophyta</taxon>
        <taxon>Embryophyta</taxon>
        <taxon>Tracheophyta</taxon>
        <taxon>Spermatophyta</taxon>
        <taxon>Magnoliopsida</taxon>
        <taxon>eudicotyledons</taxon>
        <taxon>Gunneridae</taxon>
        <taxon>Pentapetalae</taxon>
        <taxon>rosids</taxon>
        <taxon>malvids</taxon>
        <taxon>Malvales</taxon>
        <taxon>Malvaceae</taxon>
        <taxon>Byttnerioideae</taxon>
        <taxon>Theobroma</taxon>
    </lineage>
</organism>
<reference evidence="2 3" key="1">
    <citation type="journal article" date="2013" name="Genome Biol.">
        <title>The genome sequence of the most widely cultivated cacao type and its use to identify candidate genes regulating pod color.</title>
        <authorList>
            <person name="Motamayor J.C."/>
            <person name="Mockaitis K."/>
            <person name="Schmutz J."/>
            <person name="Haiminen N."/>
            <person name="Iii D.L."/>
            <person name="Cornejo O."/>
            <person name="Findley S.D."/>
            <person name="Zheng P."/>
            <person name="Utro F."/>
            <person name="Royaert S."/>
            <person name="Saski C."/>
            <person name="Jenkins J."/>
            <person name="Podicheti R."/>
            <person name="Zhao M."/>
            <person name="Scheffler B.E."/>
            <person name="Stack J.C."/>
            <person name="Feltus F.A."/>
            <person name="Mustiga G.M."/>
            <person name="Amores F."/>
            <person name="Phillips W."/>
            <person name="Marelli J.P."/>
            <person name="May G.D."/>
            <person name="Shapiro H."/>
            <person name="Ma J."/>
            <person name="Bustamante C.D."/>
            <person name="Schnell R.J."/>
            <person name="Main D."/>
            <person name="Gilbert D."/>
            <person name="Parida L."/>
            <person name="Kuhn D.N."/>
        </authorList>
    </citation>
    <scope>NUCLEOTIDE SEQUENCE [LARGE SCALE GENOMIC DNA]</scope>
    <source>
        <strain evidence="3">cv. Matina 1-6</strain>
    </source>
</reference>
<gene>
    <name evidence="2" type="ORF">TCM_021005</name>
</gene>
<evidence type="ECO:0000256" key="1">
    <source>
        <dbReference type="ARBA" id="ARBA00022737"/>
    </source>
</evidence>
<dbReference type="InterPro" id="IPR011990">
    <property type="entry name" value="TPR-like_helical_dom_sf"/>
</dbReference>
<sequence>MSGLMHGHDVEGARRVFEGKLGEGYFMNGTLEEGLKVFREMPGKDVISWNLVIEGLLNCEKFDLKRIEL</sequence>
<dbReference type="HOGENOM" id="CLU_2780983_0_0_1"/>
<dbReference type="Gene3D" id="1.25.40.10">
    <property type="entry name" value="Tetratricopeptide repeat domain"/>
    <property type="match status" value="1"/>
</dbReference>
<accession>A0A061EMG6</accession>
<dbReference type="InParanoid" id="A0A061EMG6"/>
<dbReference type="AlphaFoldDB" id="A0A061EMG6"/>
<dbReference type="Proteomes" id="UP000026915">
    <property type="component" value="Chromosome 4"/>
</dbReference>
<evidence type="ECO:0008006" key="4">
    <source>
        <dbReference type="Google" id="ProtNLM"/>
    </source>
</evidence>
<dbReference type="Pfam" id="PF01535">
    <property type="entry name" value="PPR"/>
    <property type="match status" value="1"/>
</dbReference>
<evidence type="ECO:0000313" key="2">
    <source>
        <dbReference type="EMBL" id="EOY06190.1"/>
    </source>
</evidence>
<dbReference type="Gramene" id="EOY06190">
    <property type="protein sequence ID" value="EOY06190"/>
    <property type="gene ID" value="TCM_021005"/>
</dbReference>
<evidence type="ECO:0000313" key="3">
    <source>
        <dbReference type="Proteomes" id="UP000026915"/>
    </source>
</evidence>
<keyword evidence="3" id="KW-1185">Reference proteome</keyword>
<dbReference type="EMBL" id="CM001882">
    <property type="protein sequence ID" value="EOY06190.1"/>
    <property type="molecule type" value="Genomic_DNA"/>
</dbReference>
<keyword evidence="1" id="KW-0677">Repeat</keyword>
<protein>
    <recommendedName>
        <fullName evidence="4">Pentatricopeptide repeat-containing protein</fullName>
    </recommendedName>
</protein>
<proteinExistence type="predicted"/>
<name>A0A061EMG6_THECC</name>